<keyword evidence="3" id="KW-1185">Reference proteome</keyword>
<feature type="compositionally biased region" description="Polar residues" evidence="1">
    <location>
        <begin position="233"/>
        <end position="243"/>
    </location>
</feature>
<accession>A0ABN8PXM7</accession>
<protein>
    <submittedName>
        <fullName evidence="2">Uncharacterized protein</fullName>
    </submittedName>
</protein>
<feature type="compositionally biased region" description="Polar residues" evidence="1">
    <location>
        <begin position="412"/>
        <end position="427"/>
    </location>
</feature>
<dbReference type="EMBL" id="CALNXK010000095">
    <property type="protein sequence ID" value="CAH3152986.1"/>
    <property type="molecule type" value="Genomic_DNA"/>
</dbReference>
<feature type="region of interest" description="Disordered" evidence="1">
    <location>
        <begin position="232"/>
        <end position="251"/>
    </location>
</feature>
<dbReference type="Proteomes" id="UP001159405">
    <property type="component" value="Unassembled WGS sequence"/>
</dbReference>
<evidence type="ECO:0000313" key="2">
    <source>
        <dbReference type="EMBL" id="CAH3152986.1"/>
    </source>
</evidence>
<gene>
    <name evidence="2" type="ORF">PLOB_00049350</name>
</gene>
<evidence type="ECO:0000256" key="1">
    <source>
        <dbReference type="SAM" id="MobiDB-lite"/>
    </source>
</evidence>
<organism evidence="2 3">
    <name type="scientific">Porites lobata</name>
    <dbReference type="NCBI Taxonomy" id="104759"/>
    <lineage>
        <taxon>Eukaryota</taxon>
        <taxon>Metazoa</taxon>
        <taxon>Cnidaria</taxon>
        <taxon>Anthozoa</taxon>
        <taxon>Hexacorallia</taxon>
        <taxon>Scleractinia</taxon>
        <taxon>Fungiina</taxon>
        <taxon>Poritidae</taxon>
        <taxon>Porites</taxon>
    </lineage>
</organism>
<feature type="compositionally biased region" description="Basic and acidic residues" evidence="1">
    <location>
        <begin position="459"/>
        <end position="471"/>
    </location>
</feature>
<reference evidence="2 3" key="1">
    <citation type="submission" date="2022-05" db="EMBL/GenBank/DDBJ databases">
        <authorList>
            <consortium name="Genoscope - CEA"/>
            <person name="William W."/>
        </authorList>
    </citation>
    <scope>NUCLEOTIDE SEQUENCE [LARGE SCALE GENOMIC DNA]</scope>
</reference>
<evidence type="ECO:0000313" key="3">
    <source>
        <dbReference type="Proteomes" id="UP001159405"/>
    </source>
</evidence>
<comment type="caution">
    <text evidence="2">The sequence shown here is derived from an EMBL/GenBank/DDBJ whole genome shotgun (WGS) entry which is preliminary data.</text>
</comment>
<name>A0ABN8PXM7_9CNID</name>
<feature type="region of interest" description="Disordered" evidence="1">
    <location>
        <begin position="395"/>
        <end position="488"/>
    </location>
</feature>
<proteinExistence type="predicted"/>
<sequence length="518" mass="58654">MQSKGEPPSLLELGEFYRQKREHLLHGNICIENQIHPISERINACNLQCSSNSVVLKETEQPTDRQMASEDAECQNGISEQASRTGTIRVKDEYRRQRNGEWCTGNEYKGNKNGPFNFDRRGDMVDHGLNPQELPYSENHCHNTQRNGSECCMKNGGLNSTTLSSDHGCADKDQQRIETISGGSIIKISAERESRMAPLQQVSKQPAKEENWLFIPASSAQPRLVALQHNRHSGQPTRESTAVETEDFTGHPARKKRWIPIQPETFHIPRASGQRETEIRLVPTNQISEQRLTEPVPVAAENNTRQTTKTKMWANIQHEPSGRSQIQNPSGQPARETRLLATQQTPEQLDRQVRRVHIQQSPGEPAKEATWVPIQQCSGQGVRKTKLVPIQQTLRQPGCVPTPQAAAKPPINTRSQPTEQESSTLRSYTRLPPIQQTLDLSRSETRPPAVQETATSCQEPKRNEQSKESTLARKNRRQGRQEAYPTRGFCPMRRQGVCRQTDGTEVQRTFVRVLNKRF</sequence>